<comment type="caution">
    <text evidence="2">The sequence shown here is derived from an EMBL/GenBank/DDBJ whole genome shotgun (WGS) entry which is preliminary data.</text>
</comment>
<feature type="region of interest" description="Disordered" evidence="1">
    <location>
        <begin position="39"/>
        <end position="63"/>
    </location>
</feature>
<gene>
    <name evidence="2" type="ORF">E2C01_005603</name>
</gene>
<name>A0A5B7CTZ7_PORTR</name>
<keyword evidence="3" id="KW-1185">Reference proteome</keyword>
<dbReference type="Proteomes" id="UP000324222">
    <property type="component" value="Unassembled WGS sequence"/>
</dbReference>
<dbReference type="AlphaFoldDB" id="A0A5B7CTZ7"/>
<reference evidence="2 3" key="1">
    <citation type="submission" date="2019-05" db="EMBL/GenBank/DDBJ databases">
        <title>Another draft genome of Portunus trituberculatus and its Hox gene families provides insights of decapod evolution.</title>
        <authorList>
            <person name="Jeong J.-H."/>
            <person name="Song I."/>
            <person name="Kim S."/>
            <person name="Choi T."/>
            <person name="Kim D."/>
            <person name="Ryu S."/>
            <person name="Kim W."/>
        </authorList>
    </citation>
    <scope>NUCLEOTIDE SEQUENCE [LARGE SCALE GENOMIC DNA]</scope>
    <source>
        <tissue evidence="2">Muscle</tissue>
    </source>
</reference>
<organism evidence="2 3">
    <name type="scientific">Portunus trituberculatus</name>
    <name type="common">Swimming crab</name>
    <name type="synonym">Neptunus trituberculatus</name>
    <dbReference type="NCBI Taxonomy" id="210409"/>
    <lineage>
        <taxon>Eukaryota</taxon>
        <taxon>Metazoa</taxon>
        <taxon>Ecdysozoa</taxon>
        <taxon>Arthropoda</taxon>
        <taxon>Crustacea</taxon>
        <taxon>Multicrustacea</taxon>
        <taxon>Malacostraca</taxon>
        <taxon>Eumalacostraca</taxon>
        <taxon>Eucarida</taxon>
        <taxon>Decapoda</taxon>
        <taxon>Pleocyemata</taxon>
        <taxon>Brachyura</taxon>
        <taxon>Eubrachyura</taxon>
        <taxon>Portunoidea</taxon>
        <taxon>Portunidae</taxon>
        <taxon>Portuninae</taxon>
        <taxon>Portunus</taxon>
    </lineage>
</organism>
<dbReference type="EMBL" id="VSRR010000243">
    <property type="protein sequence ID" value="MPC12889.1"/>
    <property type="molecule type" value="Genomic_DNA"/>
</dbReference>
<sequence>MLWSEKSPAGRAILESVRAVWLASVAKFRIRCEHCGPRETLPRTKEPRNQVIAMWEGEPPSTL</sequence>
<protein>
    <submittedName>
        <fullName evidence="2">Uncharacterized protein</fullName>
    </submittedName>
</protein>
<evidence type="ECO:0000256" key="1">
    <source>
        <dbReference type="SAM" id="MobiDB-lite"/>
    </source>
</evidence>
<evidence type="ECO:0000313" key="3">
    <source>
        <dbReference type="Proteomes" id="UP000324222"/>
    </source>
</evidence>
<accession>A0A5B7CTZ7</accession>
<feature type="compositionally biased region" description="Basic and acidic residues" evidence="1">
    <location>
        <begin position="39"/>
        <end position="48"/>
    </location>
</feature>
<evidence type="ECO:0000313" key="2">
    <source>
        <dbReference type="EMBL" id="MPC12889.1"/>
    </source>
</evidence>
<proteinExistence type="predicted"/>